<dbReference type="PANTHER" id="PTHR22916:SF3">
    <property type="entry name" value="UDP-GLCNAC:BETAGAL BETA-1,3-N-ACETYLGLUCOSAMINYLTRANSFERASE-LIKE PROTEIN 1"/>
    <property type="match status" value="1"/>
</dbReference>
<evidence type="ECO:0000313" key="3">
    <source>
        <dbReference type="Proteomes" id="UP000001299"/>
    </source>
</evidence>
<dbReference type="Gene3D" id="3.90.550.10">
    <property type="entry name" value="Spore Coat Polysaccharide Biosynthesis Protein SpsA, Chain A"/>
    <property type="match status" value="1"/>
</dbReference>
<dbReference type="HOGENOM" id="CLU_025996_2_0_9"/>
<feature type="domain" description="Glycosyltransferase 2-like" evidence="1">
    <location>
        <begin position="4"/>
        <end position="175"/>
    </location>
</feature>
<keyword evidence="3" id="KW-1185">Reference proteome</keyword>
<dbReference type="KEGG" id="bpb:bpr_I2421"/>
<dbReference type="RefSeq" id="WP_013281807.1">
    <property type="nucleotide sequence ID" value="NC_014387.1"/>
</dbReference>
<keyword evidence="2" id="KW-0808">Transferase</keyword>
<dbReference type="AlphaFoldDB" id="E0RZN8"/>
<dbReference type="InterPro" id="IPR029044">
    <property type="entry name" value="Nucleotide-diphossugar_trans"/>
</dbReference>
<protein>
    <submittedName>
        <fullName evidence="2">Glycosyl transferase GT2 family</fullName>
    </submittedName>
</protein>
<reference evidence="2 3" key="1">
    <citation type="journal article" date="2010" name="PLoS ONE">
        <title>The glycobiome of the rumen bacterium Butyrivibrio proteoclasticus B316(T) highlights adaptation to a polysaccharide-rich environment.</title>
        <authorList>
            <person name="Kelly W.J."/>
            <person name="Leahy S.C."/>
            <person name="Altermann E."/>
            <person name="Yeoman C.J."/>
            <person name="Dunne J.C."/>
            <person name="Kong Z."/>
            <person name="Pacheco D.M."/>
            <person name="Li D."/>
            <person name="Noel S.J."/>
            <person name="Moon C.D."/>
            <person name="Cookson A.L."/>
            <person name="Attwood G.T."/>
        </authorList>
    </citation>
    <scope>NUCLEOTIDE SEQUENCE [LARGE SCALE GENOMIC DNA]</scope>
    <source>
        <strain evidence="3">ATCC 51982 / DSM 14932 / B316</strain>
    </source>
</reference>
<sequence length="308" mass="36280">MKTSVVVCTYNGAETIIEQLDSIKNQTRSVDEVIICDDRSQDNTVSVVSDYIDREKLSQWKVYVNEHNLGYASNFFYGACKASGDYIFFCDQDDIWVSDRVEKMLFQMENNPSILLLGSEFEPFTVSENALSVPSWELATFKNDESLEHLEFNNKNIFIGCQGCTMCVRRAFWDIIKPYWFKDWAHDEFVWKLALVNDGLYFYHYTSLKRRVHEGNVSLGKMRDLQKRILFFKKLLASHESTLKFSEDNNRPIIQKKILDKNIRATKLRIDLMEKRKLFNVFPLIIKYSDCYHKKRAIPVELYMAIRQ</sequence>
<evidence type="ECO:0000259" key="1">
    <source>
        <dbReference type="Pfam" id="PF00535"/>
    </source>
</evidence>
<dbReference type="SUPFAM" id="SSF53448">
    <property type="entry name" value="Nucleotide-diphospho-sugar transferases"/>
    <property type="match status" value="1"/>
</dbReference>
<dbReference type="PANTHER" id="PTHR22916">
    <property type="entry name" value="GLYCOSYLTRANSFERASE"/>
    <property type="match status" value="1"/>
</dbReference>
<dbReference type="CAZy" id="GT2">
    <property type="family name" value="Glycosyltransferase Family 2"/>
</dbReference>
<organism evidence="2 3">
    <name type="scientific">Butyrivibrio proteoclasticus (strain ATCC 51982 / DSM 14932 / B316)</name>
    <name type="common">Clostridium proteoclasticum</name>
    <dbReference type="NCBI Taxonomy" id="515622"/>
    <lineage>
        <taxon>Bacteria</taxon>
        <taxon>Bacillati</taxon>
        <taxon>Bacillota</taxon>
        <taxon>Clostridia</taxon>
        <taxon>Lachnospirales</taxon>
        <taxon>Lachnospiraceae</taxon>
        <taxon>Butyrivibrio</taxon>
    </lineage>
</organism>
<proteinExistence type="predicted"/>
<dbReference type="EMBL" id="CP001810">
    <property type="protein sequence ID" value="ADL35154.1"/>
    <property type="molecule type" value="Genomic_DNA"/>
</dbReference>
<gene>
    <name evidence="2" type="ordered locus">bpr_I2421</name>
</gene>
<dbReference type="GO" id="GO:0016758">
    <property type="term" value="F:hexosyltransferase activity"/>
    <property type="evidence" value="ECO:0007669"/>
    <property type="project" value="UniProtKB-ARBA"/>
</dbReference>
<dbReference type="Proteomes" id="UP000001299">
    <property type="component" value="Chromosome 1"/>
</dbReference>
<evidence type="ECO:0000313" key="2">
    <source>
        <dbReference type="EMBL" id="ADL35154.1"/>
    </source>
</evidence>
<dbReference type="Pfam" id="PF00535">
    <property type="entry name" value="Glycos_transf_2"/>
    <property type="match status" value="1"/>
</dbReference>
<accession>E0RZN8</accession>
<name>E0RZN8_BUTPB</name>
<dbReference type="InterPro" id="IPR001173">
    <property type="entry name" value="Glyco_trans_2-like"/>
</dbReference>
<dbReference type="STRING" id="515622.bpr_I2421"/>
<dbReference type="eggNOG" id="COG1216">
    <property type="taxonomic scope" value="Bacteria"/>
</dbReference>